<protein>
    <recommendedName>
        <fullName evidence="4">chitinase</fullName>
        <ecNumber evidence="4">3.2.1.14</ecNumber>
    </recommendedName>
</protein>
<sequence length="485" mass="53801">MARLTILAGLSLLMSLQMVSSTKLVCYFTNWSQYRPAAGKYLPAHVDPNLCTHLIYAFSIINHANELTTYEWNDDVLYKSFNELKNSNPQLKTLLAVGGWNFGTTQFTTMVTSPDNRQRFIQSSIRFLRMHGFDGLDLDWEYPGARGSPPEDKKRFTVLCQELLAAFEKEAVENRVPRLLLTAAVAAGKGNIDNGYEIAEVSKFLDFINVMSYDMHGAWDPITGHNSPLYRGSSDKGDNIFYNVDFAMKHWRDQGAPLEKLLVGLTTYGRTFRTSSAANGVGAPASGAASAGPYTRESGFWSYYEICTFLQGASLNWIDEQMVPYAVKGNEWVGFDNKQSFEIKAQYMKDNKFGGAFIWALDLDDFTGQFCGQGKYPLISYLRSLMDSDFPPPPHVTTRPPVITTIHSDSTSSTTSTSAPTTTTAKTSTTTVVSGSGFCAGKADGLYINDKNLSSFYQCFGGNTFLQLCPANLVFSKKCNCCDWP</sequence>
<evidence type="ECO:0000256" key="13">
    <source>
        <dbReference type="ARBA" id="ARBA00023326"/>
    </source>
</evidence>
<dbReference type="Gene3D" id="3.10.50.10">
    <property type="match status" value="1"/>
</dbReference>
<dbReference type="SUPFAM" id="SSF54556">
    <property type="entry name" value="Chitinase insertion domain"/>
    <property type="match status" value="1"/>
</dbReference>
<dbReference type="SUPFAM" id="SSF51445">
    <property type="entry name" value="(Trans)glycosidases"/>
    <property type="match status" value="1"/>
</dbReference>
<dbReference type="RefSeq" id="XP_029291479.1">
    <property type="nucleotide sequence ID" value="XM_029435619.1"/>
</dbReference>
<proteinExistence type="inferred from homology"/>
<comment type="similarity">
    <text evidence="3">Belongs to the glycosyl hydrolase 18 family. Chitinase class II subfamily.</text>
</comment>
<dbReference type="EC" id="3.2.1.14" evidence="4"/>
<comment type="catalytic activity">
    <reaction evidence="1">
        <text>Random endo-hydrolysis of N-acetyl-beta-D-glucosaminide (1-&gt;4)-beta-linkages in chitin and chitodextrins.</text>
        <dbReference type="EC" id="3.2.1.14"/>
    </reaction>
</comment>
<dbReference type="InterPro" id="IPR017853">
    <property type="entry name" value="GH"/>
</dbReference>
<evidence type="ECO:0000256" key="8">
    <source>
        <dbReference type="ARBA" id="ARBA00022801"/>
    </source>
</evidence>
<dbReference type="SMART" id="SM00494">
    <property type="entry name" value="ChtBD2"/>
    <property type="match status" value="1"/>
</dbReference>
<dbReference type="FunFam" id="3.10.50.10:FF:000001">
    <property type="entry name" value="Chitinase 3-like 1"/>
    <property type="match status" value="1"/>
</dbReference>
<dbReference type="InParanoid" id="A0A6J2Q1D9"/>
<dbReference type="GO" id="GO:0005576">
    <property type="term" value="C:extracellular region"/>
    <property type="evidence" value="ECO:0007669"/>
    <property type="project" value="UniProtKB-SubCell"/>
</dbReference>
<feature type="domain" description="Chitin-binding type-2" evidence="15">
    <location>
        <begin position="436"/>
        <end position="485"/>
    </location>
</feature>
<dbReference type="PROSITE" id="PS50940">
    <property type="entry name" value="CHIT_BIND_II"/>
    <property type="match status" value="1"/>
</dbReference>
<dbReference type="Pfam" id="PF00704">
    <property type="entry name" value="Glyco_hydro_18"/>
    <property type="match status" value="1"/>
</dbReference>
<dbReference type="PROSITE" id="PS51910">
    <property type="entry name" value="GH18_2"/>
    <property type="match status" value="1"/>
</dbReference>
<feature type="chain" id="PRO_5026969734" description="chitinase" evidence="14">
    <location>
        <begin position="22"/>
        <end position="485"/>
    </location>
</feature>
<keyword evidence="17" id="KW-1185">Reference proteome</keyword>
<dbReference type="PANTHER" id="PTHR11177">
    <property type="entry name" value="CHITINASE"/>
    <property type="match status" value="1"/>
</dbReference>
<evidence type="ECO:0000313" key="17">
    <source>
        <dbReference type="Proteomes" id="UP000504630"/>
    </source>
</evidence>
<keyword evidence="7 14" id="KW-0732">Signal</keyword>
<keyword evidence="5" id="KW-0964">Secreted</keyword>
<evidence type="ECO:0000256" key="6">
    <source>
        <dbReference type="ARBA" id="ARBA00022669"/>
    </source>
</evidence>
<dbReference type="PANTHER" id="PTHR11177:SF248">
    <property type="entry name" value="CHITOTRIOSIDASE-1"/>
    <property type="match status" value="1"/>
</dbReference>
<evidence type="ECO:0000256" key="7">
    <source>
        <dbReference type="ARBA" id="ARBA00022729"/>
    </source>
</evidence>
<name>A0A6J2Q1D9_COTGO</name>
<dbReference type="GO" id="GO:0000272">
    <property type="term" value="P:polysaccharide catabolic process"/>
    <property type="evidence" value="ECO:0007669"/>
    <property type="project" value="UniProtKB-KW"/>
</dbReference>
<keyword evidence="12" id="KW-0326">Glycosidase</keyword>
<dbReference type="Proteomes" id="UP000504630">
    <property type="component" value="Chromosome 7"/>
</dbReference>
<dbReference type="InterPro" id="IPR002557">
    <property type="entry name" value="Chitin-bd_dom"/>
</dbReference>
<evidence type="ECO:0000256" key="9">
    <source>
        <dbReference type="ARBA" id="ARBA00023024"/>
    </source>
</evidence>
<feature type="domain" description="GH18" evidence="16">
    <location>
        <begin position="22"/>
        <end position="389"/>
    </location>
</feature>
<evidence type="ECO:0000256" key="2">
    <source>
        <dbReference type="ARBA" id="ARBA00004613"/>
    </source>
</evidence>
<dbReference type="FunFam" id="3.20.20.80:FF:000439">
    <property type="entry name" value="Chitinase, acidic.3"/>
    <property type="match status" value="1"/>
</dbReference>
<dbReference type="CDD" id="cd02872">
    <property type="entry name" value="GH18_chitolectin_chitotriosidase"/>
    <property type="match status" value="1"/>
</dbReference>
<keyword evidence="6" id="KW-0147">Chitin-binding</keyword>
<dbReference type="SUPFAM" id="SSF57625">
    <property type="entry name" value="Invertebrate chitin-binding proteins"/>
    <property type="match status" value="1"/>
</dbReference>
<dbReference type="FunFam" id="3.20.20.80:FF:000081">
    <property type="entry name" value="Chitinase 1"/>
    <property type="match status" value="1"/>
</dbReference>
<dbReference type="GO" id="GO:0008061">
    <property type="term" value="F:chitin binding"/>
    <property type="evidence" value="ECO:0007669"/>
    <property type="project" value="UniProtKB-KW"/>
</dbReference>
<organism evidence="17 18">
    <name type="scientific">Cottoperca gobio</name>
    <name type="common">Frogmouth</name>
    <name type="synonym">Aphritis gobio</name>
    <dbReference type="NCBI Taxonomy" id="56716"/>
    <lineage>
        <taxon>Eukaryota</taxon>
        <taxon>Metazoa</taxon>
        <taxon>Chordata</taxon>
        <taxon>Craniata</taxon>
        <taxon>Vertebrata</taxon>
        <taxon>Euteleostomi</taxon>
        <taxon>Actinopterygii</taxon>
        <taxon>Neopterygii</taxon>
        <taxon>Teleostei</taxon>
        <taxon>Neoteleostei</taxon>
        <taxon>Acanthomorphata</taxon>
        <taxon>Eupercaria</taxon>
        <taxon>Perciformes</taxon>
        <taxon>Notothenioidei</taxon>
        <taxon>Bovichtidae</taxon>
        <taxon>Cottoperca</taxon>
    </lineage>
</organism>
<dbReference type="GO" id="GO:0006032">
    <property type="term" value="P:chitin catabolic process"/>
    <property type="evidence" value="ECO:0007669"/>
    <property type="project" value="UniProtKB-KW"/>
</dbReference>
<evidence type="ECO:0000259" key="16">
    <source>
        <dbReference type="PROSITE" id="PS51910"/>
    </source>
</evidence>
<gene>
    <name evidence="18" type="primary">LOC115010814</name>
</gene>
<evidence type="ECO:0000313" key="18">
    <source>
        <dbReference type="RefSeq" id="XP_029291479.1"/>
    </source>
</evidence>
<dbReference type="Gene3D" id="3.20.20.80">
    <property type="entry name" value="Glycosidases"/>
    <property type="match status" value="1"/>
</dbReference>
<dbReference type="SMART" id="SM00636">
    <property type="entry name" value="Glyco_18"/>
    <property type="match status" value="1"/>
</dbReference>
<reference evidence="18" key="1">
    <citation type="submission" date="2025-08" db="UniProtKB">
        <authorList>
            <consortium name="RefSeq"/>
        </authorList>
    </citation>
    <scope>IDENTIFICATION</scope>
</reference>
<dbReference type="InterPro" id="IPR029070">
    <property type="entry name" value="Chitinase_insertion_sf"/>
</dbReference>
<evidence type="ECO:0000256" key="10">
    <source>
        <dbReference type="ARBA" id="ARBA00023157"/>
    </source>
</evidence>
<accession>A0A6J2Q1D9</accession>
<dbReference type="InterPro" id="IPR011583">
    <property type="entry name" value="Chitinase_II/V-like_cat"/>
</dbReference>
<keyword evidence="11" id="KW-0119">Carbohydrate metabolism</keyword>
<dbReference type="OrthoDB" id="76388at2759"/>
<evidence type="ECO:0000256" key="5">
    <source>
        <dbReference type="ARBA" id="ARBA00022525"/>
    </source>
</evidence>
<keyword evidence="13" id="KW-0624">Polysaccharide degradation</keyword>
<dbReference type="InterPro" id="IPR036508">
    <property type="entry name" value="Chitin-bd_dom_sf"/>
</dbReference>
<evidence type="ECO:0000256" key="1">
    <source>
        <dbReference type="ARBA" id="ARBA00000822"/>
    </source>
</evidence>
<dbReference type="InterPro" id="IPR001223">
    <property type="entry name" value="Glyco_hydro18_cat"/>
</dbReference>
<dbReference type="GO" id="GO:0008843">
    <property type="term" value="F:endochitinase activity"/>
    <property type="evidence" value="ECO:0007669"/>
    <property type="project" value="UniProtKB-EC"/>
</dbReference>
<evidence type="ECO:0000256" key="14">
    <source>
        <dbReference type="SAM" id="SignalP"/>
    </source>
</evidence>
<evidence type="ECO:0000256" key="4">
    <source>
        <dbReference type="ARBA" id="ARBA00012729"/>
    </source>
</evidence>
<keyword evidence="10" id="KW-1015">Disulfide bond</keyword>
<dbReference type="Gene3D" id="2.170.140.10">
    <property type="entry name" value="Chitin binding domain"/>
    <property type="match status" value="1"/>
</dbReference>
<dbReference type="Pfam" id="PF01607">
    <property type="entry name" value="CBM_14"/>
    <property type="match status" value="1"/>
</dbReference>
<dbReference type="KEGG" id="cgob:115010814"/>
<dbReference type="GeneID" id="115010814"/>
<comment type="subcellular location">
    <subcellularLocation>
        <location evidence="2">Secreted</location>
    </subcellularLocation>
</comment>
<dbReference type="FunFam" id="2.170.140.10:FF:000001">
    <property type="entry name" value="Acidic mammalian chitinase"/>
    <property type="match status" value="1"/>
</dbReference>
<dbReference type="AlphaFoldDB" id="A0A6J2Q1D9"/>
<feature type="signal peptide" evidence="14">
    <location>
        <begin position="1"/>
        <end position="21"/>
    </location>
</feature>
<keyword evidence="8" id="KW-0378">Hydrolase</keyword>
<dbReference type="InterPro" id="IPR050314">
    <property type="entry name" value="Glycosyl_Hydrlase_18"/>
</dbReference>
<evidence type="ECO:0000256" key="3">
    <source>
        <dbReference type="ARBA" id="ARBA00009121"/>
    </source>
</evidence>
<dbReference type="PROSITE" id="PS01095">
    <property type="entry name" value="GH18_1"/>
    <property type="match status" value="1"/>
</dbReference>
<keyword evidence="9" id="KW-0146">Chitin degradation</keyword>
<evidence type="ECO:0000259" key="15">
    <source>
        <dbReference type="PROSITE" id="PS50940"/>
    </source>
</evidence>
<evidence type="ECO:0000256" key="11">
    <source>
        <dbReference type="ARBA" id="ARBA00023277"/>
    </source>
</evidence>
<evidence type="ECO:0000256" key="12">
    <source>
        <dbReference type="ARBA" id="ARBA00023295"/>
    </source>
</evidence>
<dbReference type="InterPro" id="IPR001579">
    <property type="entry name" value="Glyco_hydro_18_chit_AS"/>
</dbReference>